<accession>A0A317CLJ5</accession>
<protein>
    <recommendedName>
        <fullName evidence="3">Lipoprotein</fullName>
    </recommendedName>
</protein>
<sequence>MFIRNLIGVTSASILLVACHSDDHVTVTESVSIASAAYQGSKVAATQTNATASYFSRSAFAARDYSLSAAGISAYLPALDTYGSETCSNGGSASQVKNIDATSLLGSKTITFNNCMIGDVLTDGNTIIEVTGYDQMLSMPTALKTTYNGLSQTKDDKTIILTGTVEATQDLDTKSVELVLDTHMLAGTGEEVLTEMTIVVIGNTVKRSASSQYTGDVCIDTEGCVNFTTQVPFLVEYNGYLTAGEMTSTGENSNTAKIVVDESNSVAINLVAESS</sequence>
<keyword evidence="2" id="KW-1185">Reference proteome</keyword>
<organism evidence="1 2">
    <name type="scientific">Leucothrix arctica</name>
    <dbReference type="NCBI Taxonomy" id="1481894"/>
    <lineage>
        <taxon>Bacteria</taxon>
        <taxon>Pseudomonadati</taxon>
        <taxon>Pseudomonadota</taxon>
        <taxon>Gammaproteobacteria</taxon>
        <taxon>Thiotrichales</taxon>
        <taxon>Thiotrichaceae</taxon>
        <taxon>Leucothrix</taxon>
    </lineage>
</organism>
<evidence type="ECO:0000313" key="2">
    <source>
        <dbReference type="Proteomes" id="UP000245506"/>
    </source>
</evidence>
<name>A0A317CLJ5_9GAMM</name>
<evidence type="ECO:0000313" key="1">
    <source>
        <dbReference type="EMBL" id="PWQ99239.1"/>
    </source>
</evidence>
<dbReference type="RefSeq" id="WP_109821664.1">
    <property type="nucleotide sequence ID" value="NZ_QGKL01000007.1"/>
</dbReference>
<reference evidence="1 2" key="1">
    <citation type="submission" date="2018-05" db="EMBL/GenBank/DDBJ databases">
        <title>Leucothrix arctica sp. nov., isolated from Arctic seawater.</title>
        <authorList>
            <person name="Choi A."/>
            <person name="Baek K."/>
        </authorList>
    </citation>
    <scope>NUCLEOTIDE SEQUENCE [LARGE SCALE GENOMIC DNA]</scope>
    <source>
        <strain evidence="1 2">IMCC9719</strain>
    </source>
</reference>
<evidence type="ECO:0008006" key="3">
    <source>
        <dbReference type="Google" id="ProtNLM"/>
    </source>
</evidence>
<dbReference type="PROSITE" id="PS51257">
    <property type="entry name" value="PROKAR_LIPOPROTEIN"/>
    <property type="match status" value="1"/>
</dbReference>
<comment type="caution">
    <text evidence="1">The sequence shown here is derived from an EMBL/GenBank/DDBJ whole genome shotgun (WGS) entry which is preliminary data.</text>
</comment>
<dbReference type="Proteomes" id="UP000245506">
    <property type="component" value="Unassembled WGS sequence"/>
</dbReference>
<dbReference type="EMBL" id="QGKL01000007">
    <property type="protein sequence ID" value="PWQ99239.1"/>
    <property type="molecule type" value="Genomic_DNA"/>
</dbReference>
<dbReference type="OrthoDB" id="24281at72273"/>
<dbReference type="AlphaFoldDB" id="A0A317CLJ5"/>
<gene>
    <name evidence="1" type="ORF">DKT75_01450</name>
</gene>
<proteinExistence type="predicted"/>